<dbReference type="InterPro" id="IPR000566">
    <property type="entry name" value="Lipocln_cytosolic_FA-bd_dom"/>
</dbReference>
<dbReference type="PANTHER" id="PTHR10612">
    <property type="entry name" value="APOLIPOPROTEIN D"/>
    <property type="match status" value="1"/>
</dbReference>
<sequence length="199" mass="21233">MESFFIAKIAALMAVLLLGSANGQALFKNGDCPVVEGQGTFDSSQYVGTWYEYQRFPAPYQAGVDCSTATYTADGATINVKNSGTIRTDTVTEVTAEGVAVVIDPFKPAELGVLFTNPPSPAPPTEPNYIVVDTDYTTYSVVYACRMVSPTTNIQNAWILTREAGVAPPNLAELESNLEAAGVDVSDFDVVNQNDCPGR</sequence>
<evidence type="ECO:0000256" key="3">
    <source>
        <dbReference type="ARBA" id="ARBA00019890"/>
    </source>
</evidence>
<keyword evidence="7" id="KW-0446">Lipid-binding</keyword>
<dbReference type="GO" id="GO:0008289">
    <property type="term" value="F:lipid binding"/>
    <property type="evidence" value="ECO:0007669"/>
    <property type="project" value="UniProtKB-KW"/>
</dbReference>
<evidence type="ECO:0000256" key="8">
    <source>
        <dbReference type="ARBA" id="ARBA00023157"/>
    </source>
</evidence>
<evidence type="ECO:0000256" key="7">
    <source>
        <dbReference type="ARBA" id="ARBA00023121"/>
    </source>
</evidence>
<dbReference type="PIRSF" id="PIRSF036893">
    <property type="entry name" value="Lipocalin_ApoD"/>
    <property type="match status" value="1"/>
</dbReference>
<dbReference type="SUPFAM" id="SSF50814">
    <property type="entry name" value="Lipocalins"/>
    <property type="match status" value="1"/>
</dbReference>
<accession>A0AAV4BWH4</accession>
<feature type="domain" description="Lipocalin/cytosolic fatty-acid binding" evidence="11">
    <location>
        <begin position="42"/>
        <end position="193"/>
    </location>
</feature>
<comment type="subcellular location">
    <subcellularLocation>
        <location evidence="1">Secreted</location>
    </subcellularLocation>
</comment>
<dbReference type="GO" id="GO:0031409">
    <property type="term" value="F:pigment binding"/>
    <property type="evidence" value="ECO:0007669"/>
    <property type="project" value="InterPro"/>
</dbReference>
<dbReference type="PRINTS" id="PR01273">
    <property type="entry name" value="INVTBRTCOLOR"/>
</dbReference>
<dbReference type="GO" id="GO:0000302">
    <property type="term" value="P:response to reactive oxygen species"/>
    <property type="evidence" value="ECO:0007669"/>
    <property type="project" value="TreeGrafter"/>
</dbReference>
<protein>
    <recommendedName>
        <fullName evidence="3">Apolipoprotein D</fullName>
    </recommendedName>
</protein>
<dbReference type="GO" id="GO:0005576">
    <property type="term" value="C:extracellular region"/>
    <property type="evidence" value="ECO:0007669"/>
    <property type="project" value="UniProtKB-SubCell"/>
</dbReference>
<evidence type="ECO:0000313" key="13">
    <source>
        <dbReference type="Proteomes" id="UP000735302"/>
    </source>
</evidence>
<evidence type="ECO:0000256" key="2">
    <source>
        <dbReference type="ARBA" id="ARBA00006889"/>
    </source>
</evidence>
<dbReference type="GO" id="GO:0005737">
    <property type="term" value="C:cytoplasm"/>
    <property type="evidence" value="ECO:0007669"/>
    <property type="project" value="TreeGrafter"/>
</dbReference>
<proteinExistence type="inferred from homology"/>
<dbReference type="Gene3D" id="2.40.128.20">
    <property type="match status" value="1"/>
</dbReference>
<dbReference type="Proteomes" id="UP000735302">
    <property type="component" value="Unassembled WGS sequence"/>
</dbReference>
<dbReference type="AlphaFoldDB" id="A0AAV4BWH4"/>
<keyword evidence="6 10" id="KW-0732">Signal</keyword>
<evidence type="ECO:0000256" key="4">
    <source>
        <dbReference type="ARBA" id="ARBA00022448"/>
    </source>
</evidence>
<comment type="similarity">
    <text evidence="2 10">Belongs to the calycin superfamily. Lipocalin family.</text>
</comment>
<keyword evidence="9" id="KW-0325">Glycoprotein</keyword>
<dbReference type="InterPro" id="IPR012674">
    <property type="entry name" value="Calycin"/>
</dbReference>
<dbReference type="EMBL" id="BLXT01005648">
    <property type="protein sequence ID" value="GFO24805.1"/>
    <property type="molecule type" value="Genomic_DNA"/>
</dbReference>
<dbReference type="InterPro" id="IPR022271">
    <property type="entry name" value="Lipocalin_ApoD"/>
</dbReference>
<keyword evidence="4" id="KW-0813">Transport</keyword>
<name>A0AAV4BWH4_9GAST</name>
<gene>
    <name evidence="12" type="ORF">PoB_005131000</name>
</gene>
<keyword evidence="5" id="KW-0964">Secreted</keyword>
<dbReference type="Pfam" id="PF08212">
    <property type="entry name" value="Lipocalin_2"/>
    <property type="match status" value="1"/>
</dbReference>
<dbReference type="InterPro" id="IPR003057">
    <property type="entry name" value="Invtbrt_color"/>
</dbReference>
<evidence type="ECO:0000256" key="1">
    <source>
        <dbReference type="ARBA" id="ARBA00004613"/>
    </source>
</evidence>
<evidence type="ECO:0000256" key="9">
    <source>
        <dbReference type="ARBA" id="ARBA00023180"/>
    </source>
</evidence>
<keyword evidence="8" id="KW-1015">Disulfide bond</keyword>
<evidence type="ECO:0000256" key="10">
    <source>
        <dbReference type="PIRNR" id="PIRNR036893"/>
    </source>
</evidence>
<feature type="signal peptide" evidence="10">
    <location>
        <begin position="1"/>
        <end position="23"/>
    </location>
</feature>
<evidence type="ECO:0000256" key="6">
    <source>
        <dbReference type="ARBA" id="ARBA00022729"/>
    </source>
</evidence>
<evidence type="ECO:0000259" key="11">
    <source>
        <dbReference type="Pfam" id="PF08212"/>
    </source>
</evidence>
<dbReference type="PANTHER" id="PTHR10612:SF34">
    <property type="entry name" value="APOLIPOPROTEIN D"/>
    <property type="match status" value="1"/>
</dbReference>
<keyword evidence="13" id="KW-1185">Reference proteome</keyword>
<evidence type="ECO:0000256" key="5">
    <source>
        <dbReference type="ARBA" id="ARBA00022525"/>
    </source>
</evidence>
<evidence type="ECO:0000313" key="12">
    <source>
        <dbReference type="EMBL" id="GFO24805.1"/>
    </source>
</evidence>
<dbReference type="FunFam" id="2.40.128.20:FF:000003">
    <property type="entry name" value="Apolipoprotein D"/>
    <property type="match status" value="1"/>
</dbReference>
<organism evidence="12 13">
    <name type="scientific">Plakobranchus ocellatus</name>
    <dbReference type="NCBI Taxonomy" id="259542"/>
    <lineage>
        <taxon>Eukaryota</taxon>
        <taxon>Metazoa</taxon>
        <taxon>Spiralia</taxon>
        <taxon>Lophotrochozoa</taxon>
        <taxon>Mollusca</taxon>
        <taxon>Gastropoda</taxon>
        <taxon>Heterobranchia</taxon>
        <taxon>Euthyneura</taxon>
        <taxon>Panpulmonata</taxon>
        <taxon>Sacoglossa</taxon>
        <taxon>Placobranchoidea</taxon>
        <taxon>Plakobranchidae</taxon>
        <taxon>Plakobranchus</taxon>
    </lineage>
</organism>
<dbReference type="GO" id="GO:0006629">
    <property type="term" value="P:lipid metabolic process"/>
    <property type="evidence" value="ECO:0007669"/>
    <property type="project" value="TreeGrafter"/>
</dbReference>
<feature type="chain" id="PRO_5043116449" description="Apolipoprotein D" evidence="10">
    <location>
        <begin position="24"/>
        <end position="199"/>
    </location>
</feature>
<comment type="caution">
    <text evidence="12">The sequence shown here is derived from an EMBL/GenBank/DDBJ whole genome shotgun (WGS) entry which is preliminary data.</text>
</comment>
<reference evidence="12 13" key="1">
    <citation type="journal article" date="2021" name="Elife">
        <title>Chloroplast acquisition without the gene transfer in kleptoplastic sea slugs, Plakobranchus ocellatus.</title>
        <authorList>
            <person name="Maeda T."/>
            <person name="Takahashi S."/>
            <person name="Yoshida T."/>
            <person name="Shimamura S."/>
            <person name="Takaki Y."/>
            <person name="Nagai Y."/>
            <person name="Toyoda A."/>
            <person name="Suzuki Y."/>
            <person name="Arimoto A."/>
            <person name="Ishii H."/>
            <person name="Satoh N."/>
            <person name="Nishiyama T."/>
            <person name="Hasebe M."/>
            <person name="Maruyama T."/>
            <person name="Minagawa J."/>
            <person name="Obokata J."/>
            <person name="Shigenobu S."/>
        </authorList>
    </citation>
    <scope>NUCLEOTIDE SEQUENCE [LARGE SCALE GENOMIC DNA]</scope>
</reference>